<comment type="caution">
    <text evidence="5">The sequence shown here is derived from an EMBL/GenBank/DDBJ whole genome shotgun (WGS) entry which is preliminary data.</text>
</comment>
<accession>A0A2V3DTR5</accession>
<gene>
    <name evidence="5" type="ORF">CVS29_06435</name>
</gene>
<feature type="domain" description="Carbohydrate kinase PfkB" evidence="4">
    <location>
        <begin position="1"/>
        <end position="286"/>
    </location>
</feature>
<dbReference type="InterPro" id="IPR029056">
    <property type="entry name" value="Ribokinase-like"/>
</dbReference>
<dbReference type="AlphaFoldDB" id="A0A2V3DTR5"/>
<dbReference type="GO" id="GO:0016301">
    <property type="term" value="F:kinase activity"/>
    <property type="evidence" value="ECO:0007669"/>
    <property type="project" value="UniProtKB-KW"/>
</dbReference>
<dbReference type="RefSeq" id="WP_110105517.1">
    <property type="nucleotide sequence ID" value="NZ_JACBZZ010000001.1"/>
</dbReference>
<organism evidence="5 6">
    <name type="scientific">Arthrobacter psychrochitiniphilus</name>
    <dbReference type="NCBI Taxonomy" id="291045"/>
    <lineage>
        <taxon>Bacteria</taxon>
        <taxon>Bacillati</taxon>
        <taxon>Actinomycetota</taxon>
        <taxon>Actinomycetes</taxon>
        <taxon>Micrococcales</taxon>
        <taxon>Micrococcaceae</taxon>
        <taxon>Arthrobacter</taxon>
    </lineage>
</organism>
<dbReference type="CDD" id="cd01166">
    <property type="entry name" value="KdgK"/>
    <property type="match status" value="1"/>
</dbReference>
<dbReference type="SUPFAM" id="SSF53613">
    <property type="entry name" value="Ribokinase-like"/>
    <property type="match status" value="1"/>
</dbReference>
<dbReference type="InterPro" id="IPR011611">
    <property type="entry name" value="PfkB_dom"/>
</dbReference>
<evidence type="ECO:0000313" key="6">
    <source>
        <dbReference type="Proteomes" id="UP000246303"/>
    </source>
</evidence>
<dbReference type="Proteomes" id="UP000246303">
    <property type="component" value="Unassembled WGS sequence"/>
</dbReference>
<keyword evidence="2" id="KW-0808">Transferase</keyword>
<protein>
    <submittedName>
        <fullName evidence="5">Carbohydrate kinase</fullName>
    </submittedName>
</protein>
<dbReference type="Pfam" id="PF00294">
    <property type="entry name" value="PfkB"/>
    <property type="match status" value="1"/>
</dbReference>
<keyword evidence="3 5" id="KW-0418">Kinase</keyword>
<dbReference type="Gene3D" id="3.40.1190.20">
    <property type="match status" value="1"/>
</dbReference>
<keyword evidence="6" id="KW-1185">Reference proteome</keyword>
<reference evidence="5 6" key="1">
    <citation type="submission" date="2018-05" db="EMBL/GenBank/DDBJ databases">
        <title>Genetic diversity of glacier-inhabiting Cryobacterium bacteria in China and description of Cryobacterium mengkeensis sp. nov. and Arthrobacter glacialis sp. nov.</title>
        <authorList>
            <person name="Liu Q."/>
            <person name="Xin Y.-H."/>
        </authorList>
    </citation>
    <scope>NUCLEOTIDE SEQUENCE [LARGE SCALE GENOMIC DNA]</scope>
    <source>
        <strain evidence="5 6">GP3</strain>
    </source>
</reference>
<dbReference type="EMBL" id="QHLZ01000003">
    <property type="protein sequence ID" value="PXA66324.1"/>
    <property type="molecule type" value="Genomic_DNA"/>
</dbReference>
<evidence type="ECO:0000256" key="1">
    <source>
        <dbReference type="ARBA" id="ARBA00010688"/>
    </source>
</evidence>
<evidence type="ECO:0000256" key="2">
    <source>
        <dbReference type="ARBA" id="ARBA00022679"/>
    </source>
</evidence>
<dbReference type="InterPro" id="IPR052700">
    <property type="entry name" value="Carb_kinase_PfkB-like"/>
</dbReference>
<name>A0A2V3DTR5_9MICC</name>
<dbReference type="PANTHER" id="PTHR43320">
    <property type="entry name" value="SUGAR KINASE"/>
    <property type="match status" value="1"/>
</dbReference>
<dbReference type="PANTHER" id="PTHR43320:SF2">
    <property type="entry name" value="2-DEHYDRO-3-DEOXYGLUCONOKINASE_2-DEHYDRO-3-DEOXYGALACTONOKINASE"/>
    <property type="match status" value="1"/>
</dbReference>
<dbReference type="OrthoDB" id="9808601at2"/>
<evidence type="ECO:0000256" key="3">
    <source>
        <dbReference type="ARBA" id="ARBA00022777"/>
    </source>
</evidence>
<proteinExistence type="inferred from homology"/>
<comment type="similarity">
    <text evidence="1">Belongs to the carbohydrate kinase PfkB family.</text>
</comment>
<evidence type="ECO:0000313" key="5">
    <source>
        <dbReference type="EMBL" id="PXA66324.1"/>
    </source>
</evidence>
<sequence length="301" mass="31961">MIDVVAVGETMAVVTPTLAEPLEMASGFSVETAGAESNLAQWLADWGHSAAWVSRVGNDPLGRRIVRTLKNHGVNTTYVSVDPQAPTGVMFKDPGINSTTVHYYRKNSAAALMGAGTVESLPWGSFRLLHLTGITPALSSSCAALVQMLFDRAKRERVPVSFDVNYRPGLWGVQDAQAVLLNYARQADYTFVGLDEAQVLWPGLGSADDVRELIPNAGTLIIKDGALGATEFNSQGSTFVPAPLVQVVEAVGAGDAFAAGYLSAVLENGQALERLQRGHQFAARALASTLDFQPSSKEGSK</sequence>
<evidence type="ECO:0000259" key="4">
    <source>
        <dbReference type="Pfam" id="PF00294"/>
    </source>
</evidence>